<evidence type="ECO:0000256" key="3">
    <source>
        <dbReference type="ARBA" id="ARBA00022723"/>
    </source>
</evidence>
<dbReference type="KEGG" id="sfz:SFLOR_v1c03620"/>
<dbReference type="Gene3D" id="3.40.50.850">
    <property type="entry name" value="Isochorismatase-like"/>
    <property type="match status" value="1"/>
</dbReference>
<dbReference type="RefSeq" id="WP_100916406.1">
    <property type="nucleotide sequence ID" value="NZ_CP025057.1"/>
</dbReference>
<evidence type="ECO:0000256" key="7">
    <source>
        <dbReference type="ARBA" id="ARBA00043224"/>
    </source>
</evidence>
<keyword evidence="4" id="KW-0378">Hydrolase</keyword>
<dbReference type="EC" id="3.5.1.19" evidence="6"/>
<dbReference type="SUPFAM" id="SSF52499">
    <property type="entry name" value="Isochorismatase-like hydrolases"/>
    <property type="match status" value="1"/>
</dbReference>
<evidence type="ECO:0000313" key="10">
    <source>
        <dbReference type="Proteomes" id="UP000231823"/>
    </source>
</evidence>
<evidence type="ECO:0000259" key="8">
    <source>
        <dbReference type="Pfam" id="PF00857"/>
    </source>
</evidence>
<keyword evidence="10" id="KW-1185">Reference proteome</keyword>
<dbReference type="GO" id="GO:0019363">
    <property type="term" value="P:pyridine nucleotide biosynthetic process"/>
    <property type="evidence" value="ECO:0007669"/>
    <property type="project" value="UniProtKB-KW"/>
</dbReference>
<evidence type="ECO:0000256" key="6">
    <source>
        <dbReference type="ARBA" id="ARBA00039017"/>
    </source>
</evidence>
<evidence type="ECO:0000256" key="4">
    <source>
        <dbReference type="ARBA" id="ARBA00022801"/>
    </source>
</evidence>
<dbReference type="Proteomes" id="UP000231823">
    <property type="component" value="Chromosome"/>
</dbReference>
<gene>
    <name evidence="9" type="primary">pncA</name>
    <name evidence="9" type="ORF">SFLOR_v1c03620</name>
</gene>
<name>A0A2K8SD80_9MOLU</name>
<evidence type="ECO:0000256" key="5">
    <source>
        <dbReference type="ARBA" id="ARBA00037900"/>
    </source>
</evidence>
<evidence type="ECO:0000256" key="2">
    <source>
        <dbReference type="ARBA" id="ARBA00022642"/>
    </source>
</evidence>
<reference evidence="9 10" key="1">
    <citation type="submission" date="2017-12" db="EMBL/GenBank/DDBJ databases">
        <title>Complete genome sequence of Spiroplasma floricola 23-6 (ATCC 29989).</title>
        <authorList>
            <person name="Tsai Y.-M."/>
            <person name="Wu P.-S."/>
            <person name="Lo W.-S."/>
            <person name="Kuo C.-H."/>
        </authorList>
    </citation>
    <scope>NUCLEOTIDE SEQUENCE [LARGE SCALE GENOMIC DNA]</scope>
    <source>
        <strain evidence="9 10">23-6</strain>
    </source>
</reference>
<dbReference type="InterPro" id="IPR052347">
    <property type="entry name" value="Isochorismatase_Nicotinamidase"/>
</dbReference>
<dbReference type="AlphaFoldDB" id="A0A2K8SD80"/>
<dbReference type="InterPro" id="IPR036380">
    <property type="entry name" value="Isochorismatase-like_sf"/>
</dbReference>
<dbReference type="EMBL" id="CP025057">
    <property type="protein sequence ID" value="AUB31419.1"/>
    <property type="molecule type" value="Genomic_DNA"/>
</dbReference>
<feature type="domain" description="Isochorismatase-like" evidence="8">
    <location>
        <begin position="4"/>
        <end position="157"/>
    </location>
</feature>
<keyword evidence="3" id="KW-0479">Metal-binding</keyword>
<comment type="pathway">
    <text evidence="5">Cofactor biosynthesis; nicotinate biosynthesis; nicotinate from nicotinamide: step 1/1.</text>
</comment>
<keyword evidence="2" id="KW-0662">Pyridine nucleotide biosynthesis</keyword>
<dbReference type="GO" id="GO:0008936">
    <property type="term" value="F:nicotinamidase activity"/>
    <property type="evidence" value="ECO:0007669"/>
    <property type="project" value="UniProtKB-EC"/>
</dbReference>
<proteinExistence type="inferred from homology"/>
<accession>A0A2K8SD80</accession>
<sequence length="167" mass="19403">MKKALIVVDYQYDFADPKGKLYVPEGEDIKKNIEKRIKEYKKNNDLVIFSGDFHPQNHVSFSKWGEHCLVNSKGTEFYVDDSEVDLFIKKGTELKYDSLSAFYIAKDVDRNIELESELDQWLKKNNISELEICGLALDICVQATYDDAIKKGYRAFINLNLSKRLNF</sequence>
<organism evidence="9 10">
    <name type="scientific">Spiroplasma floricola 23-6</name>
    <dbReference type="NCBI Taxonomy" id="1336749"/>
    <lineage>
        <taxon>Bacteria</taxon>
        <taxon>Bacillati</taxon>
        <taxon>Mycoplasmatota</taxon>
        <taxon>Mollicutes</taxon>
        <taxon>Entomoplasmatales</taxon>
        <taxon>Spiroplasmataceae</taxon>
        <taxon>Spiroplasma</taxon>
    </lineage>
</organism>
<dbReference type="GO" id="GO:0046872">
    <property type="term" value="F:metal ion binding"/>
    <property type="evidence" value="ECO:0007669"/>
    <property type="project" value="UniProtKB-KW"/>
</dbReference>
<dbReference type="Pfam" id="PF00857">
    <property type="entry name" value="Isochorismatase"/>
    <property type="match status" value="1"/>
</dbReference>
<comment type="similarity">
    <text evidence="1">Belongs to the isochorismatase family.</text>
</comment>
<dbReference type="PANTHER" id="PTHR11080:SF2">
    <property type="entry name" value="LD05707P"/>
    <property type="match status" value="1"/>
</dbReference>
<evidence type="ECO:0000313" key="9">
    <source>
        <dbReference type="EMBL" id="AUB31419.1"/>
    </source>
</evidence>
<dbReference type="InterPro" id="IPR000868">
    <property type="entry name" value="Isochorismatase-like_dom"/>
</dbReference>
<dbReference type="OrthoDB" id="9796485at2"/>
<dbReference type="PANTHER" id="PTHR11080">
    <property type="entry name" value="PYRAZINAMIDASE/NICOTINAMIDASE"/>
    <property type="match status" value="1"/>
</dbReference>
<protein>
    <recommendedName>
        <fullName evidence="6">nicotinamidase</fullName>
        <ecNumber evidence="6">3.5.1.19</ecNumber>
    </recommendedName>
    <alternativeName>
        <fullName evidence="7">Nicotinamide deamidase</fullName>
    </alternativeName>
</protein>
<evidence type="ECO:0000256" key="1">
    <source>
        <dbReference type="ARBA" id="ARBA00006336"/>
    </source>
</evidence>